<protein>
    <submittedName>
        <fullName evidence="6">Tyrosine-type recombinase/integrase</fullName>
    </submittedName>
</protein>
<dbReference type="InterPro" id="IPR044068">
    <property type="entry name" value="CB"/>
</dbReference>
<dbReference type="Proteomes" id="UP000543556">
    <property type="component" value="Unassembled WGS sequence"/>
</dbReference>
<reference evidence="6 7" key="1">
    <citation type="submission" date="2020-02" db="EMBL/GenBank/DDBJ databases">
        <title>Genome sequence of strain AETb3-4.</title>
        <authorList>
            <person name="Gao J."/>
            <person name="Zhang X."/>
        </authorList>
    </citation>
    <scope>NUCLEOTIDE SEQUENCE [LARGE SCALE GENOMIC DNA]</scope>
    <source>
        <strain evidence="6 7">AETb3-4</strain>
    </source>
</reference>
<evidence type="ECO:0000256" key="2">
    <source>
        <dbReference type="ARBA" id="ARBA00023172"/>
    </source>
</evidence>
<dbReference type="PROSITE" id="PS51900">
    <property type="entry name" value="CB"/>
    <property type="match status" value="1"/>
</dbReference>
<evidence type="ECO:0000313" key="6">
    <source>
        <dbReference type="EMBL" id="NVM94757.1"/>
    </source>
</evidence>
<dbReference type="PANTHER" id="PTHR30349">
    <property type="entry name" value="PHAGE INTEGRASE-RELATED"/>
    <property type="match status" value="1"/>
</dbReference>
<evidence type="ECO:0000259" key="5">
    <source>
        <dbReference type="PROSITE" id="PS51900"/>
    </source>
</evidence>
<dbReference type="GO" id="GO:0006310">
    <property type="term" value="P:DNA recombination"/>
    <property type="evidence" value="ECO:0007669"/>
    <property type="project" value="UniProtKB-KW"/>
</dbReference>
<dbReference type="AlphaFoldDB" id="A0A7Y7IG00"/>
<evidence type="ECO:0000259" key="4">
    <source>
        <dbReference type="PROSITE" id="PS51898"/>
    </source>
</evidence>
<dbReference type="InterPro" id="IPR011010">
    <property type="entry name" value="DNA_brk_join_enz"/>
</dbReference>
<sequence>MSAAPRAPLRHPPMPAATEAHAGELAAVLAGWRLWQESVSASERTIADRARTIKNLVGFAGCGPLEITPAHIIGFMTRPGLTPGTRLTYHGAISAYSAYLVAAGLREDDPVGRVPKPRRRAGLPRPISEAQLQAVLAAANRRTTRMMILLAAFEGLRVHEIAKIRGDDFDLDAGLLYVVGKGAKEATLPVHPLVLAGAAGFPADGWWFPSPRNDGPIHRTAVGKTIHDTLARAGVHATPHQLRHYYGTALLRNGANLRVVQELMRHSSVATTALYTEVSDVQRRDAIAGLFAGV</sequence>
<comment type="caution">
    <text evidence="6">The sequence shown here is derived from an EMBL/GenBank/DDBJ whole genome shotgun (WGS) entry which is preliminary data.</text>
</comment>
<feature type="domain" description="Core-binding (CB)" evidence="5">
    <location>
        <begin position="23"/>
        <end position="101"/>
    </location>
</feature>
<evidence type="ECO:0000313" key="7">
    <source>
        <dbReference type="Proteomes" id="UP000543556"/>
    </source>
</evidence>
<name>A0A7Y7IG00_9MICC</name>
<dbReference type="InterPro" id="IPR013762">
    <property type="entry name" value="Integrase-like_cat_sf"/>
</dbReference>
<proteinExistence type="predicted"/>
<dbReference type="Pfam" id="PF00589">
    <property type="entry name" value="Phage_integrase"/>
    <property type="match status" value="1"/>
</dbReference>
<dbReference type="GO" id="GO:0015074">
    <property type="term" value="P:DNA integration"/>
    <property type="evidence" value="ECO:0007669"/>
    <property type="project" value="InterPro"/>
</dbReference>
<dbReference type="InterPro" id="IPR002104">
    <property type="entry name" value="Integrase_catalytic"/>
</dbReference>
<organism evidence="6 7">
    <name type="scientific">Arthrobacter wenxiniae</name>
    <dbReference type="NCBI Taxonomy" id="2713570"/>
    <lineage>
        <taxon>Bacteria</taxon>
        <taxon>Bacillati</taxon>
        <taxon>Actinomycetota</taxon>
        <taxon>Actinomycetes</taxon>
        <taxon>Micrococcales</taxon>
        <taxon>Micrococcaceae</taxon>
        <taxon>Arthrobacter</taxon>
    </lineage>
</organism>
<dbReference type="SUPFAM" id="SSF56349">
    <property type="entry name" value="DNA breaking-rejoining enzymes"/>
    <property type="match status" value="1"/>
</dbReference>
<dbReference type="EMBL" id="JAAMFM010000008">
    <property type="protein sequence ID" value="NVM94757.1"/>
    <property type="molecule type" value="Genomic_DNA"/>
</dbReference>
<dbReference type="GO" id="GO:0003677">
    <property type="term" value="F:DNA binding"/>
    <property type="evidence" value="ECO:0007669"/>
    <property type="project" value="UniProtKB-UniRule"/>
</dbReference>
<evidence type="ECO:0000256" key="3">
    <source>
        <dbReference type="PROSITE-ProRule" id="PRU01248"/>
    </source>
</evidence>
<dbReference type="RefSeq" id="WP_176634491.1">
    <property type="nucleotide sequence ID" value="NZ_JAAMFM010000008.1"/>
</dbReference>
<keyword evidence="7" id="KW-1185">Reference proteome</keyword>
<keyword evidence="2" id="KW-0233">DNA recombination</keyword>
<dbReference type="PROSITE" id="PS51898">
    <property type="entry name" value="TYR_RECOMBINASE"/>
    <property type="match status" value="1"/>
</dbReference>
<keyword evidence="1 3" id="KW-0238">DNA-binding</keyword>
<feature type="domain" description="Tyr recombinase" evidence="4">
    <location>
        <begin position="122"/>
        <end position="288"/>
    </location>
</feature>
<dbReference type="PANTHER" id="PTHR30349:SF64">
    <property type="entry name" value="PROPHAGE INTEGRASE INTD-RELATED"/>
    <property type="match status" value="1"/>
</dbReference>
<dbReference type="Gene3D" id="1.10.443.10">
    <property type="entry name" value="Intergrase catalytic core"/>
    <property type="match status" value="1"/>
</dbReference>
<accession>A0A7Y7IG00</accession>
<evidence type="ECO:0000256" key="1">
    <source>
        <dbReference type="ARBA" id="ARBA00023125"/>
    </source>
</evidence>
<gene>
    <name evidence="6" type="ORF">G6034_07515</name>
</gene>
<dbReference type="InterPro" id="IPR050090">
    <property type="entry name" value="Tyrosine_recombinase_XerCD"/>
</dbReference>